<dbReference type="GO" id="GO:0007165">
    <property type="term" value="P:signal transduction"/>
    <property type="evidence" value="ECO:0007669"/>
    <property type="project" value="TreeGrafter"/>
</dbReference>
<comment type="similarity">
    <text evidence="1 5">Belongs to the peptidase S41A family.</text>
</comment>
<evidence type="ECO:0000256" key="1">
    <source>
        <dbReference type="ARBA" id="ARBA00009179"/>
    </source>
</evidence>
<dbReference type="InterPro" id="IPR029045">
    <property type="entry name" value="ClpP/crotonase-like_dom_sf"/>
</dbReference>
<dbReference type="NCBIfam" id="TIGR00225">
    <property type="entry name" value="prc"/>
    <property type="match status" value="1"/>
</dbReference>
<name>A0A4R1S006_HYDET</name>
<evidence type="ECO:0000313" key="9">
    <source>
        <dbReference type="Proteomes" id="UP000295008"/>
    </source>
</evidence>
<dbReference type="InterPro" id="IPR040573">
    <property type="entry name" value="TSP_N"/>
</dbReference>
<comment type="caution">
    <text evidence="8">The sequence shown here is derived from an EMBL/GenBank/DDBJ whole genome shotgun (WGS) entry which is preliminary data.</text>
</comment>
<sequence>MKKQLNRILILLLVVLIAGSAYTQALQKPGKEQVISDALLNSLETWHYSPQKLDDKLSQRVFDLYLKSLDPNKRFLLKSDMEQLKQFQNRIDDELRQGTHQFLTLSNVLLKRRIADIQGITNEILKQPFSFTGDETLEVDPDKREFCTSLGELKDLWRKTLKYQTLMRYIDLASPEEHGKKQLPANRAFQPELEAQAREYVAKSQKRAFDRLLDDTEERDNRFLDAVATSFDPHTSYFPPQTKANFDIQMSGTLEGIGAVLQEDGEYIKVVEVVPGSPAWRQKGLKANDLILKVAQGDNEPVDITYMPVDDVVKLVRGKKGTEVRLTVKKPNGQITVIPLIREVVVIEDTYAKSAVLTDSKTKQKFGYISLPSFYHDFNGGSRSSAEDVRRQVEQLKKEKVAGIILDLRNNGGGALDDAVKMSGLFIKSGPVVQVKDKNNRQVLKDPDSGVVYSGPLVVLVNSFSASASEILAAALQDYGRAVIVGGPTSFGKGTVQTFVDLDRLVSNDYAAFKPLGSLKLTVQKFYRITGASTQFKGVTADIPLPDPQSVLKVGEKHLDYPLPWDTIKGTSYRKWPKAPDLKSLKQNSAARVKNDPGFKLIADNIANLKEQQQNPQSLKLGKVLDEQAALRAESDKLKNLPGEKDLKVNGLRSQSGENDPDASQRAKEWHSQIAADVYVGESVNILKDMRK</sequence>
<evidence type="ECO:0000256" key="2">
    <source>
        <dbReference type="ARBA" id="ARBA00022670"/>
    </source>
</evidence>
<dbReference type="Proteomes" id="UP000295008">
    <property type="component" value="Unassembled WGS sequence"/>
</dbReference>
<dbReference type="InterPro" id="IPR004447">
    <property type="entry name" value="Peptidase_S41A"/>
</dbReference>
<dbReference type="GO" id="GO:0030288">
    <property type="term" value="C:outer membrane-bounded periplasmic space"/>
    <property type="evidence" value="ECO:0007669"/>
    <property type="project" value="TreeGrafter"/>
</dbReference>
<reference evidence="8 9" key="1">
    <citation type="submission" date="2019-03" db="EMBL/GenBank/DDBJ databases">
        <title>Genomic Encyclopedia of Type Strains, Phase IV (KMG-IV): sequencing the most valuable type-strain genomes for metagenomic binning, comparative biology and taxonomic classification.</title>
        <authorList>
            <person name="Goeker M."/>
        </authorList>
    </citation>
    <scope>NUCLEOTIDE SEQUENCE [LARGE SCALE GENOMIC DNA]</scope>
    <source>
        <strain evidence="8 9">LX-B</strain>
    </source>
</reference>
<dbReference type="CDD" id="cd07560">
    <property type="entry name" value="Peptidase_S41_CPP"/>
    <property type="match status" value="1"/>
</dbReference>
<dbReference type="SMART" id="SM00245">
    <property type="entry name" value="TSPc"/>
    <property type="match status" value="1"/>
</dbReference>
<dbReference type="Pfam" id="PF17804">
    <property type="entry name" value="TSP_NTD"/>
    <property type="match status" value="1"/>
</dbReference>
<dbReference type="SUPFAM" id="SSF52096">
    <property type="entry name" value="ClpP/crotonase"/>
    <property type="match status" value="1"/>
</dbReference>
<keyword evidence="2 5" id="KW-0645">Protease</keyword>
<proteinExistence type="inferred from homology"/>
<evidence type="ECO:0000256" key="3">
    <source>
        <dbReference type="ARBA" id="ARBA00022801"/>
    </source>
</evidence>
<dbReference type="Pfam" id="PF00595">
    <property type="entry name" value="PDZ"/>
    <property type="match status" value="1"/>
</dbReference>
<evidence type="ECO:0000259" key="7">
    <source>
        <dbReference type="PROSITE" id="PS50106"/>
    </source>
</evidence>
<accession>A0A4R1S006</accession>
<evidence type="ECO:0000256" key="4">
    <source>
        <dbReference type="ARBA" id="ARBA00022825"/>
    </source>
</evidence>
<dbReference type="RefSeq" id="WP_132013630.1">
    <property type="nucleotide sequence ID" value="NZ_SLUN01000006.1"/>
</dbReference>
<dbReference type="OrthoDB" id="9812068at2"/>
<keyword evidence="4 5" id="KW-0720">Serine protease</keyword>
<dbReference type="PROSITE" id="PS50106">
    <property type="entry name" value="PDZ"/>
    <property type="match status" value="1"/>
</dbReference>
<feature type="compositionally biased region" description="Basic and acidic residues" evidence="6">
    <location>
        <begin position="636"/>
        <end position="648"/>
    </location>
</feature>
<dbReference type="CDD" id="cd06782">
    <property type="entry name" value="cpPDZ_CPP-like"/>
    <property type="match status" value="1"/>
</dbReference>
<dbReference type="Pfam" id="PF11818">
    <property type="entry name" value="DUF3340"/>
    <property type="match status" value="1"/>
</dbReference>
<dbReference type="InterPro" id="IPR036034">
    <property type="entry name" value="PDZ_sf"/>
</dbReference>
<keyword evidence="3 5" id="KW-0378">Hydrolase</keyword>
<dbReference type="GO" id="GO:0008236">
    <property type="term" value="F:serine-type peptidase activity"/>
    <property type="evidence" value="ECO:0007669"/>
    <property type="project" value="UniProtKB-KW"/>
</dbReference>
<organism evidence="8 9">
    <name type="scientific">Hydrogenispora ethanolica</name>
    <dbReference type="NCBI Taxonomy" id="1082276"/>
    <lineage>
        <taxon>Bacteria</taxon>
        <taxon>Bacillati</taxon>
        <taxon>Bacillota</taxon>
        <taxon>Hydrogenispora</taxon>
    </lineage>
</organism>
<dbReference type="SUPFAM" id="SSF50156">
    <property type="entry name" value="PDZ domain-like"/>
    <property type="match status" value="1"/>
</dbReference>
<evidence type="ECO:0000256" key="6">
    <source>
        <dbReference type="SAM" id="MobiDB-lite"/>
    </source>
</evidence>
<dbReference type="Gene3D" id="3.90.226.10">
    <property type="entry name" value="2-enoyl-CoA Hydratase, Chain A, domain 1"/>
    <property type="match status" value="1"/>
</dbReference>
<dbReference type="InterPro" id="IPR005151">
    <property type="entry name" value="Tail-specific_protease"/>
</dbReference>
<dbReference type="InterPro" id="IPR001478">
    <property type="entry name" value="PDZ"/>
</dbReference>
<dbReference type="EMBL" id="SLUN01000006">
    <property type="protein sequence ID" value="TCL72423.1"/>
    <property type="molecule type" value="Genomic_DNA"/>
</dbReference>
<dbReference type="Gene3D" id="2.30.42.10">
    <property type="match status" value="1"/>
</dbReference>
<dbReference type="SMART" id="SM00228">
    <property type="entry name" value="PDZ"/>
    <property type="match status" value="1"/>
</dbReference>
<dbReference type="PANTHER" id="PTHR32060">
    <property type="entry name" value="TAIL-SPECIFIC PROTEASE"/>
    <property type="match status" value="1"/>
</dbReference>
<keyword evidence="9" id="KW-1185">Reference proteome</keyword>
<evidence type="ECO:0000256" key="5">
    <source>
        <dbReference type="RuleBase" id="RU004404"/>
    </source>
</evidence>
<dbReference type="AlphaFoldDB" id="A0A4R1S006"/>
<feature type="domain" description="PDZ" evidence="7">
    <location>
        <begin position="247"/>
        <end position="317"/>
    </location>
</feature>
<dbReference type="GO" id="GO:0006508">
    <property type="term" value="P:proteolysis"/>
    <property type="evidence" value="ECO:0007669"/>
    <property type="project" value="UniProtKB-KW"/>
</dbReference>
<dbReference type="GO" id="GO:0004175">
    <property type="term" value="F:endopeptidase activity"/>
    <property type="evidence" value="ECO:0007669"/>
    <property type="project" value="TreeGrafter"/>
</dbReference>
<dbReference type="InterPro" id="IPR020992">
    <property type="entry name" value="Tail_Prtase_C"/>
</dbReference>
<evidence type="ECO:0000313" key="8">
    <source>
        <dbReference type="EMBL" id="TCL72423.1"/>
    </source>
</evidence>
<protein>
    <submittedName>
        <fullName evidence="8">Carboxyl-terminal processing protease</fullName>
    </submittedName>
</protein>
<dbReference type="PANTHER" id="PTHR32060:SF22">
    <property type="entry name" value="CARBOXYL-TERMINAL-PROCESSING PEPTIDASE 3, CHLOROPLASTIC"/>
    <property type="match status" value="1"/>
</dbReference>
<feature type="region of interest" description="Disordered" evidence="6">
    <location>
        <begin position="636"/>
        <end position="670"/>
    </location>
</feature>
<dbReference type="FunFam" id="3.90.226.10:FF:000090">
    <property type="entry name" value="Tail-specific protease"/>
    <property type="match status" value="1"/>
</dbReference>
<dbReference type="Gene3D" id="3.30.750.44">
    <property type="match status" value="1"/>
</dbReference>
<dbReference type="Pfam" id="PF03572">
    <property type="entry name" value="Peptidase_S41"/>
    <property type="match status" value="1"/>
</dbReference>
<gene>
    <name evidence="8" type="ORF">EDC14_1006136</name>
</gene>